<feature type="transmembrane region" description="Helical" evidence="2">
    <location>
        <begin position="48"/>
        <end position="69"/>
    </location>
</feature>
<feature type="transmembrane region" description="Helical" evidence="2">
    <location>
        <begin position="123"/>
        <end position="150"/>
    </location>
</feature>
<feature type="transmembrane region" description="Helical" evidence="2">
    <location>
        <begin position="162"/>
        <end position="186"/>
    </location>
</feature>
<feature type="transmembrane region" description="Helical" evidence="2">
    <location>
        <begin position="193"/>
        <end position="219"/>
    </location>
</feature>
<organism evidence="3 4">
    <name type="scientific">Microbispora cellulosiformans</name>
    <dbReference type="NCBI Taxonomy" id="2614688"/>
    <lineage>
        <taxon>Bacteria</taxon>
        <taxon>Bacillati</taxon>
        <taxon>Actinomycetota</taxon>
        <taxon>Actinomycetes</taxon>
        <taxon>Streptosporangiales</taxon>
        <taxon>Streptosporangiaceae</taxon>
        <taxon>Microbispora</taxon>
    </lineage>
</organism>
<evidence type="ECO:0000313" key="3">
    <source>
        <dbReference type="EMBL" id="KAA9380802.1"/>
    </source>
</evidence>
<keyword evidence="2" id="KW-1133">Transmembrane helix</keyword>
<feature type="transmembrane region" description="Helical" evidence="2">
    <location>
        <begin position="239"/>
        <end position="261"/>
    </location>
</feature>
<sequence length="266" mass="27601">MTTRTHRPEGPRDAVAEHGSTTEDAPIPFRRLLRVETRKLADTRSGKVIAVLLVALVVASVAARATVAGPEPQRLIFTAGIALGTLLPVLGILTMTGEWTHRTALTTFVLEPRRHRVLAAKCVPPLVATVALSLLAMLVAVPVTAVAAGVRNVPATWEVDPAALLGWTGTNVLVTAMGLALGALLLNAPGAIVICLSAPMLWSAAARLGPAGAALAGWLDLGTTSAPLLTGDPTWSDGARLAASATLWIVVPMTAGLIRVLRKEVT</sequence>
<dbReference type="AlphaFoldDB" id="A0A5J5KB37"/>
<comment type="caution">
    <text evidence="3">The sequence shown here is derived from an EMBL/GenBank/DDBJ whole genome shotgun (WGS) entry which is preliminary data.</text>
</comment>
<evidence type="ECO:0000313" key="4">
    <source>
        <dbReference type="Proteomes" id="UP000327011"/>
    </source>
</evidence>
<dbReference type="RefSeq" id="WP_150932149.1">
    <property type="nucleotide sequence ID" value="NZ_VYTZ01000002.1"/>
</dbReference>
<proteinExistence type="predicted"/>
<dbReference type="EMBL" id="VYTZ01000002">
    <property type="protein sequence ID" value="KAA9380802.1"/>
    <property type="molecule type" value="Genomic_DNA"/>
</dbReference>
<evidence type="ECO:0000256" key="1">
    <source>
        <dbReference type="SAM" id="MobiDB-lite"/>
    </source>
</evidence>
<gene>
    <name evidence="3" type="ORF">F5972_06800</name>
</gene>
<keyword evidence="2" id="KW-0812">Transmembrane</keyword>
<keyword evidence="2" id="KW-0472">Membrane</keyword>
<evidence type="ECO:0000256" key="2">
    <source>
        <dbReference type="SAM" id="Phobius"/>
    </source>
</evidence>
<dbReference type="Proteomes" id="UP000327011">
    <property type="component" value="Unassembled WGS sequence"/>
</dbReference>
<keyword evidence="4" id="KW-1185">Reference proteome</keyword>
<feature type="compositionally biased region" description="Basic and acidic residues" evidence="1">
    <location>
        <begin position="1"/>
        <end position="16"/>
    </location>
</feature>
<feature type="region of interest" description="Disordered" evidence="1">
    <location>
        <begin position="1"/>
        <end position="21"/>
    </location>
</feature>
<name>A0A5J5KB37_9ACTN</name>
<reference evidence="3 4" key="1">
    <citation type="submission" date="2019-09" db="EMBL/GenBank/DDBJ databases">
        <title>Screening of Novel Bioactive Compounds from Soil-Associated.</title>
        <authorList>
            <person name="Gong X."/>
        </authorList>
    </citation>
    <scope>NUCLEOTIDE SEQUENCE [LARGE SCALE GENOMIC DNA]</scope>
    <source>
        <strain evidence="3 4">Gxj-6</strain>
    </source>
</reference>
<feature type="transmembrane region" description="Helical" evidence="2">
    <location>
        <begin position="75"/>
        <end position="93"/>
    </location>
</feature>
<accession>A0A5J5KB37</accession>
<protein>
    <submittedName>
        <fullName evidence="3">ABC transporter permease</fullName>
    </submittedName>
</protein>